<sequence length="52" mass="5713">DEEGLETTAYMTLALSGGGLFAPSMIEIPLRVTCLRTEFLHQLTSQSIFPLL</sequence>
<feature type="non-terminal residue" evidence="1">
    <location>
        <position position="1"/>
    </location>
</feature>
<evidence type="ECO:0000313" key="1">
    <source>
        <dbReference type="EMBL" id="KAL3311458.1"/>
    </source>
</evidence>
<dbReference type="AlphaFoldDB" id="A0ABD2PWJ2"/>
<name>A0ABD2PWJ2_9PLAT</name>
<protein>
    <submittedName>
        <fullName evidence="1">Uncharacterized protein</fullName>
    </submittedName>
</protein>
<proteinExistence type="predicted"/>
<gene>
    <name evidence="1" type="ORF">Ciccas_009961</name>
</gene>
<dbReference type="EMBL" id="JBJKFK010002214">
    <property type="protein sequence ID" value="KAL3311458.1"/>
    <property type="molecule type" value="Genomic_DNA"/>
</dbReference>
<keyword evidence="2" id="KW-1185">Reference proteome</keyword>
<comment type="caution">
    <text evidence="1">The sequence shown here is derived from an EMBL/GenBank/DDBJ whole genome shotgun (WGS) entry which is preliminary data.</text>
</comment>
<accession>A0ABD2PWJ2</accession>
<dbReference type="Proteomes" id="UP001626550">
    <property type="component" value="Unassembled WGS sequence"/>
</dbReference>
<organism evidence="1 2">
    <name type="scientific">Cichlidogyrus casuarinus</name>
    <dbReference type="NCBI Taxonomy" id="1844966"/>
    <lineage>
        <taxon>Eukaryota</taxon>
        <taxon>Metazoa</taxon>
        <taxon>Spiralia</taxon>
        <taxon>Lophotrochozoa</taxon>
        <taxon>Platyhelminthes</taxon>
        <taxon>Monogenea</taxon>
        <taxon>Monopisthocotylea</taxon>
        <taxon>Dactylogyridea</taxon>
        <taxon>Ancyrocephalidae</taxon>
        <taxon>Cichlidogyrus</taxon>
    </lineage>
</organism>
<feature type="non-terminal residue" evidence="1">
    <location>
        <position position="52"/>
    </location>
</feature>
<reference evidence="1 2" key="1">
    <citation type="submission" date="2024-11" db="EMBL/GenBank/DDBJ databases">
        <title>Adaptive evolution of stress response genes in parasites aligns with host niche diversity.</title>
        <authorList>
            <person name="Hahn C."/>
            <person name="Resl P."/>
        </authorList>
    </citation>
    <scope>NUCLEOTIDE SEQUENCE [LARGE SCALE GENOMIC DNA]</scope>
    <source>
        <strain evidence="1">EGGRZ-B1_66</strain>
        <tissue evidence="1">Body</tissue>
    </source>
</reference>
<evidence type="ECO:0000313" key="2">
    <source>
        <dbReference type="Proteomes" id="UP001626550"/>
    </source>
</evidence>